<gene>
    <name evidence="1" type="ORF">DACRYDRAFT_23664</name>
</gene>
<accession>M5G725</accession>
<protein>
    <submittedName>
        <fullName evidence="1">Uncharacterized protein</fullName>
    </submittedName>
</protein>
<dbReference type="Proteomes" id="UP000030653">
    <property type="component" value="Unassembled WGS sequence"/>
</dbReference>
<name>M5G725_DACPD</name>
<evidence type="ECO:0000313" key="2">
    <source>
        <dbReference type="Proteomes" id="UP000030653"/>
    </source>
</evidence>
<dbReference type="GeneID" id="63688395"/>
<proteinExistence type="predicted"/>
<dbReference type="HOGENOM" id="CLU_2704751_0_0_1"/>
<dbReference type="AlphaFoldDB" id="M5G725"/>
<sequence>MLPVLHPELWHLIFEIICGDCWCMEDDENIEEDREQLSGSVHILSLMLVCKEWKGTLQPHCSIETSASKQTMV</sequence>
<dbReference type="RefSeq" id="XP_040626460.1">
    <property type="nucleotide sequence ID" value="XM_040773333.1"/>
</dbReference>
<organism evidence="1 2">
    <name type="scientific">Dacryopinax primogenitus (strain DJM 731)</name>
    <name type="common">Brown rot fungus</name>
    <dbReference type="NCBI Taxonomy" id="1858805"/>
    <lineage>
        <taxon>Eukaryota</taxon>
        <taxon>Fungi</taxon>
        <taxon>Dikarya</taxon>
        <taxon>Basidiomycota</taxon>
        <taxon>Agaricomycotina</taxon>
        <taxon>Dacrymycetes</taxon>
        <taxon>Dacrymycetales</taxon>
        <taxon>Dacrymycetaceae</taxon>
        <taxon>Dacryopinax</taxon>
    </lineage>
</organism>
<evidence type="ECO:0000313" key="1">
    <source>
        <dbReference type="EMBL" id="EJT99562.1"/>
    </source>
</evidence>
<reference evidence="1 2" key="1">
    <citation type="journal article" date="2012" name="Science">
        <title>The Paleozoic origin of enzymatic lignin decomposition reconstructed from 31 fungal genomes.</title>
        <authorList>
            <person name="Floudas D."/>
            <person name="Binder M."/>
            <person name="Riley R."/>
            <person name="Barry K."/>
            <person name="Blanchette R.A."/>
            <person name="Henrissat B."/>
            <person name="Martinez A.T."/>
            <person name="Otillar R."/>
            <person name="Spatafora J.W."/>
            <person name="Yadav J.S."/>
            <person name="Aerts A."/>
            <person name="Benoit I."/>
            <person name="Boyd A."/>
            <person name="Carlson A."/>
            <person name="Copeland A."/>
            <person name="Coutinho P.M."/>
            <person name="de Vries R.P."/>
            <person name="Ferreira P."/>
            <person name="Findley K."/>
            <person name="Foster B."/>
            <person name="Gaskell J."/>
            <person name="Glotzer D."/>
            <person name="Gorecki P."/>
            <person name="Heitman J."/>
            <person name="Hesse C."/>
            <person name="Hori C."/>
            <person name="Igarashi K."/>
            <person name="Jurgens J.A."/>
            <person name="Kallen N."/>
            <person name="Kersten P."/>
            <person name="Kohler A."/>
            <person name="Kuees U."/>
            <person name="Kumar T.K.A."/>
            <person name="Kuo A."/>
            <person name="LaButti K."/>
            <person name="Larrondo L.F."/>
            <person name="Lindquist E."/>
            <person name="Ling A."/>
            <person name="Lombard V."/>
            <person name="Lucas S."/>
            <person name="Lundell T."/>
            <person name="Martin R."/>
            <person name="McLaughlin D.J."/>
            <person name="Morgenstern I."/>
            <person name="Morin E."/>
            <person name="Murat C."/>
            <person name="Nagy L.G."/>
            <person name="Nolan M."/>
            <person name="Ohm R.A."/>
            <person name="Patyshakuliyeva A."/>
            <person name="Rokas A."/>
            <person name="Ruiz-Duenas F.J."/>
            <person name="Sabat G."/>
            <person name="Salamov A."/>
            <person name="Samejima M."/>
            <person name="Schmutz J."/>
            <person name="Slot J.C."/>
            <person name="St John F."/>
            <person name="Stenlid J."/>
            <person name="Sun H."/>
            <person name="Sun S."/>
            <person name="Syed K."/>
            <person name="Tsang A."/>
            <person name="Wiebenga A."/>
            <person name="Young D."/>
            <person name="Pisabarro A."/>
            <person name="Eastwood D.C."/>
            <person name="Martin F."/>
            <person name="Cullen D."/>
            <person name="Grigoriev I.V."/>
            <person name="Hibbett D.S."/>
        </authorList>
    </citation>
    <scope>NUCLEOTIDE SEQUENCE [LARGE SCALE GENOMIC DNA]</scope>
    <source>
        <strain evidence="1 2">DJM-731 SS1</strain>
    </source>
</reference>
<dbReference type="EMBL" id="JH795869">
    <property type="protein sequence ID" value="EJT99562.1"/>
    <property type="molecule type" value="Genomic_DNA"/>
</dbReference>
<keyword evidence="2" id="KW-1185">Reference proteome</keyword>